<dbReference type="InterPro" id="IPR039091">
    <property type="entry name" value="AHR/AHRR"/>
</dbReference>
<dbReference type="EMBL" id="HBUE01241351">
    <property type="protein sequence ID" value="CAG6549611.1"/>
    <property type="molecule type" value="Transcribed_RNA"/>
</dbReference>
<feature type="region of interest" description="Disordered" evidence="6">
    <location>
        <begin position="134"/>
        <end position="153"/>
    </location>
</feature>
<protein>
    <submittedName>
        <fullName evidence="7">Aryl hydrocarbon receptor</fullName>
    </submittedName>
</protein>
<proteinExistence type="predicted"/>
<reference evidence="7" key="1">
    <citation type="submission" date="2021-05" db="EMBL/GenBank/DDBJ databases">
        <authorList>
            <person name="Alioto T."/>
            <person name="Alioto T."/>
            <person name="Gomez Garrido J."/>
        </authorList>
    </citation>
    <scope>NUCLEOTIDE SEQUENCE</scope>
</reference>
<dbReference type="EMBL" id="HBUE01348393">
    <property type="protein sequence ID" value="CAG6601885.1"/>
    <property type="molecule type" value="Transcribed_RNA"/>
</dbReference>
<evidence type="ECO:0000256" key="6">
    <source>
        <dbReference type="SAM" id="MobiDB-lite"/>
    </source>
</evidence>
<organism evidence="7">
    <name type="scientific">Culex pipiens</name>
    <name type="common">House mosquito</name>
    <dbReference type="NCBI Taxonomy" id="7175"/>
    <lineage>
        <taxon>Eukaryota</taxon>
        <taxon>Metazoa</taxon>
        <taxon>Ecdysozoa</taxon>
        <taxon>Arthropoda</taxon>
        <taxon>Hexapoda</taxon>
        <taxon>Insecta</taxon>
        <taxon>Pterygota</taxon>
        <taxon>Neoptera</taxon>
        <taxon>Endopterygota</taxon>
        <taxon>Diptera</taxon>
        <taxon>Nematocera</taxon>
        <taxon>Culicoidea</taxon>
        <taxon>Culicidae</taxon>
        <taxon>Culicinae</taxon>
        <taxon>Culicini</taxon>
        <taxon>Culex</taxon>
        <taxon>Culex</taxon>
    </lineage>
</organism>
<dbReference type="GO" id="GO:0000976">
    <property type="term" value="F:transcription cis-regulatory region binding"/>
    <property type="evidence" value="ECO:0007669"/>
    <property type="project" value="TreeGrafter"/>
</dbReference>
<name>A0A8D8PHQ1_CULPI</name>
<dbReference type="AlphaFoldDB" id="A0A8D8PHQ1"/>
<dbReference type="GO" id="GO:0034751">
    <property type="term" value="C:aryl hydrocarbon receptor complex"/>
    <property type="evidence" value="ECO:0007669"/>
    <property type="project" value="TreeGrafter"/>
</dbReference>
<evidence type="ECO:0000256" key="1">
    <source>
        <dbReference type="ARBA" id="ARBA00004123"/>
    </source>
</evidence>
<keyword evidence="5" id="KW-0539">Nucleus</keyword>
<keyword evidence="4" id="KW-0804">Transcription</keyword>
<evidence type="ECO:0000256" key="3">
    <source>
        <dbReference type="ARBA" id="ARBA00023125"/>
    </source>
</evidence>
<accession>A0A8D8PHQ1</accession>
<keyword evidence="7" id="KW-0675">Receptor</keyword>
<dbReference type="GO" id="GO:0006805">
    <property type="term" value="P:xenobiotic metabolic process"/>
    <property type="evidence" value="ECO:0007669"/>
    <property type="project" value="InterPro"/>
</dbReference>
<keyword evidence="3" id="KW-0238">DNA-binding</keyword>
<evidence type="ECO:0000256" key="2">
    <source>
        <dbReference type="ARBA" id="ARBA00023015"/>
    </source>
</evidence>
<evidence type="ECO:0000256" key="5">
    <source>
        <dbReference type="ARBA" id="ARBA00023242"/>
    </source>
</evidence>
<dbReference type="Gene3D" id="3.30.450.20">
    <property type="entry name" value="PAS domain"/>
    <property type="match status" value="1"/>
</dbReference>
<dbReference type="GO" id="GO:0004879">
    <property type="term" value="F:nuclear receptor activity"/>
    <property type="evidence" value="ECO:0007669"/>
    <property type="project" value="TreeGrafter"/>
</dbReference>
<sequence length="184" mass="21453">MSYFGQCWNTLKESTVVLKTGASGMIAYRYQKKGVEWQWLQTSSRLVYKNSKPDFIICTHRQLMEEEGRDLLGKRTMDFKVSYLDTGLTSTYFTDADQLISTTCGSPSTSPLTSQQRYNRRYKTHLRDFLSTCRTKRKHGQQSSENQDPGKKINKAHLKKMKTKTLNISNVYDYCEYYFLTKSP</sequence>
<keyword evidence="2" id="KW-0805">Transcription regulation</keyword>
<dbReference type="GO" id="GO:0005634">
    <property type="term" value="C:nucleus"/>
    <property type="evidence" value="ECO:0007669"/>
    <property type="project" value="UniProtKB-SubCell"/>
</dbReference>
<evidence type="ECO:0000256" key="4">
    <source>
        <dbReference type="ARBA" id="ARBA00023163"/>
    </source>
</evidence>
<dbReference type="PANTHER" id="PTHR10649:SF12">
    <property type="entry name" value="SPINELESS, ISOFORM C"/>
    <property type="match status" value="1"/>
</dbReference>
<dbReference type="PANTHER" id="PTHR10649">
    <property type="entry name" value="ARYL HYDROCARBON RECEPTOR"/>
    <property type="match status" value="1"/>
</dbReference>
<evidence type="ECO:0000313" key="7">
    <source>
        <dbReference type="EMBL" id="CAG6601885.1"/>
    </source>
</evidence>
<comment type="subcellular location">
    <subcellularLocation>
        <location evidence="1">Nucleus</location>
    </subcellularLocation>
</comment>